<keyword evidence="1" id="KW-0227">DNA damage</keyword>
<protein>
    <recommendedName>
        <fullName evidence="1">ATP-dependent DNA helicase</fullName>
        <ecNumber evidence="1">5.6.2.3</ecNumber>
    </recommendedName>
</protein>
<dbReference type="GO" id="GO:0000723">
    <property type="term" value="P:telomere maintenance"/>
    <property type="evidence" value="ECO:0007669"/>
    <property type="project" value="InterPro"/>
</dbReference>
<dbReference type="GO" id="GO:0005524">
    <property type="term" value="F:ATP binding"/>
    <property type="evidence" value="ECO:0007669"/>
    <property type="project" value="UniProtKB-KW"/>
</dbReference>
<evidence type="ECO:0000259" key="3">
    <source>
        <dbReference type="Pfam" id="PF05970"/>
    </source>
</evidence>
<comment type="similarity">
    <text evidence="1">Belongs to the helicase family.</text>
</comment>
<dbReference type="AlphaFoldDB" id="A0AAD4BT64"/>
<dbReference type="Pfam" id="PF05970">
    <property type="entry name" value="PIF1"/>
    <property type="match status" value="1"/>
</dbReference>
<feature type="transmembrane region" description="Helical" evidence="2">
    <location>
        <begin position="20"/>
        <end position="43"/>
    </location>
</feature>
<keyword evidence="5" id="KW-1185">Reference proteome</keyword>
<dbReference type="InterPro" id="IPR010285">
    <property type="entry name" value="DNA_helicase_pif1-like_DEAD"/>
</dbReference>
<evidence type="ECO:0000256" key="2">
    <source>
        <dbReference type="SAM" id="Phobius"/>
    </source>
</evidence>
<comment type="cofactor">
    <cofactor evidence="1">
        <name>Mg(2+)</name>
        <dbReference type="ChEBI" id="CHEBI:18420"/>
    </cofactor>
</comment>
<feature type="non-terminal residue" evidence="4">
    <location>
        <position position="57"/>
    </location>
</feature>
<evidence type="ECO:0000313" key="5">
    <source>
        <dbReference type="Proteomes" id="UP001194468"/>
    </source>
</evidence>
<keyword evidence="2" id="KW-0472">Membrane</keyword>
<comment type="caution">
    <text evidence="4">The sequence shown here is derived from an EMBL/GenBank/DDBJ whole genome shotgun (WGS) entry which is preliminary data.</text>
</comment>
<evidence type="ECO:0000256" key="1">
    <source>
        <dbReference type="RuleBase" id="RU363044"/>
    </source>
</evidence>
<proteinExistence type="inferred from homology"/>
<dbReference type="GO" id="GO:0006281">
    <property type="term" value="P:DNA repair"/>
    <property type="evidence" value="ECO:0007669"/>
    <property type="project" value="UniProtKB-KW"/>
</dbReference>
<evidence type="ECO:0000313" key="4">
    <source>
        <dbReference type="EMBL" id="KAF8439447.1"/>
    </source>
</evidence>
<dbReference type="Proteomes" id="UP001194468">
    <property type="component" value="Unassembled WGS sequence"/>
</dbReference>
<keyword evidence="1" id="KW-0067">ATP-binding</keyword>
<feature type="domain" description="DNA helicase Pif1-like DEAD-box helicase" evidence="3">
    <location>
        <begin position="3"/>
        <end position="57"/>
    </location>
</feature>
<feature type="non-terminal residue" evidence="4">
    <location>
        <position position="1"/>
    </location>
</feature>
<dbReference type="GO" id="GO:0016787">
    <property type="term" value="F:hydrolase activity"/>
    <property type="evidence" value="ECO:0007669"/>
    <property type="project" value="UniProtKB-KW"/>
</dbReference>
<dbReference type="GO" id="GO:0043139">
    <property type="term" value="F:5'-3' DNA helicase activity"/>
    <property type="evidence" value="ECO:0007669"/>
    <property type="project" value="UniProtKB-EC"/>
</dbReference>
<reference evidence="4" key="1">
    <citation type="submission" date="2019-10" db="EMBL/GenBank/DDBJ databases">
        <authorList>
            <consortium name="DOE Joint Genome Institute"/>
            <person name="Kuo A."/>
            <person name="Miyauchi S."/>
            <person name="Kiss E."/>
            <person name="Drula E."/>
            <person name="Kohler A."/>
            <person name="Sanchez-Garcia M."/>
            <person name="Andreopoulos B."/>
            <person name="Barry K.W."/>
            <person name="Bonito G."/>
            <person name="Buee M."/>
            <person name="Carver A."/>
            <person name="Chen C."/>
            <person name="Cichocki N."/>
            <person name="Clum A."/>
            <person name="Culley D."/>
            <person name="Crous P.W."/>
            <person name="Fauchery L."/>
            <person name="Girlanda M."/>
            <person name="Hayes R."/>
            <person name="Keri Z."/>
            <person name="LaButti K."/>
            <person name="Lipzen A."/>
            <person name="Lombard V."/>
            <person name="Magnuson J."/>
            <person name="Maillard F."/>
            <person name="Morin E."/>
            <person name="Murat C."/>
            <person name="Nolan M."/>
            <person name="Ohm R."/>
            <person name="Pangilinan J."/>
            <person name="Pereira M."/>
            <person name="Perotto S."/>
            <person name="Peter M."/>
            <person name="Riley R."/>
            <person name="Sitrit Y."/>
            <person name="Stielow B."/>
            <person name="Szollosi G."/>
            <person name="Zifcakova L."/>
            <person name="Stursova M."/>
            <person name="Spatafora J.W."/>
            <person name="Tedersoo L."/>
            <person name="Vaario L.-M."/>
            <person name="Yamada A."/>
            <person name="Yan M."/>
            <person name="Wang P."/>
            <person name="Xu J."/>
            <person name="Bruns T."/>
            <person name="Baldrian P."/>
            <person name="Vilgalys R."/>
            <person name="Henrissat B."/>
            <person name="Grigoriev I.V."/>
            <person name="Hibbett D."/>
            <person name="Nagy L.G."/>
            <person name="Martin F.M."/>
        </authorList>
    </citation>
    <scope>NUCLEOTIDE SEQUENCE</scope>
    <source>
        <strain evidence="4">BED1</strain>
    </source>
</reference>
<comment type="catalytic activity">
    <reaction evidence="1">
        <text>ATP + H2O = ADP + phosphate + H(+)</text>
        <dbReference type="Rhea" id="RHEA:13065"/>
        <dbReference type="ChEBI" id="CHEBI:15377"/>
        <dbReference type="ChEBI" id="CHEBI:15378"/>
        <dbReference type="ChEBI" id="CHEBI:30616"/>
        <dbReference type="ChEBI" id="CHEBI:43474"/>
        <dbReference type="ChEBI" id="CHEBI:456216"/>
        <dbReference type="EC" id="5.6.2.3"/>
    </reaction>
</comment>
<keyword evidence="1" id="KW-0234">DNA repair</keyword>
<keyword evidence="1" id="KW-0233">DNA recombination</keyword>
<dbReference type="EMBL" id="WHUW01000014">
    <property type="protein sequence ID" value="KAF8439447.1"/>
    <property type="molecule type" value="Genomic_DNA"/>
</dbReference>
<dbReference type="GO" id="GO:0006310">
    <property type="term" value="P:DNA recombination"/>
    <property type="evidence" value="ECO:0007669"/>
    <property type="project" value="UniProtKB-KW"/>
</dbReference>
<keyword evidence="1" id="KW-0378">Hydrolase</keyword>
<gene>
    <name evidence="4" type="ORF">L210DRAFT_791192</name>
</gene>
<keyword evidence="1" id="KW-0547">Nucleotide-binding</keyword>
<name>A0AAD4BT64_BOLED</name>
<accession>A0AAD4BT64</accession>
<dbReference type="EC" id="5.6.2.3" evidence="1"/>
<organism evidence="4 5">
    <name type="scientific">Boletus edulis BED1</name>
    <dbReference type="NCBI Taxonomy" id="1328754"/>
    <lineage>
        <taxon>Eukaryota</taxon>
        <taxon>Fungi</taxon>
        <taxon>Dikarya</taxon>
        <taxon>Basidiomycota</taxon>
        <taxon>Agaricomycotina</taxon>
        <taxon>Agaricomycetes</taxon>
        <taxon>Agaricomycetidae</taxon>
        <taxon>Boletales</taxon>
        <taxon>Boletineae</taxon>
        <taxon>Boletaceae</taxon>
        <taxon>Boletoideae</taxon>
        <taxon>Boletus</taxon>
    </lineage>
</organism>
<sequence length="57" mass="6235">LSFIEGHLGRGKTYLIQTTLAALHADFHIVLVVGTSALSTIVYHRGRTAHFMFGIPV</sequence>
<keyword evidence="2" id="KW-0812">Transmembrane</keyword>
<reference evidence="4" key="2">
    <citation type="journal article" date="2020" name="Nat. Commun.">
        <title>Large-scale genome sequencing of mycorrhizal fungi provides insights into the early evolution of symbiotic traits.</title>
        <authorList>
            <person name="Miyauchi S."/>
            <person name="Kiss E."/>
            <person name="Kuo A."/>
            <person name="Drula E."/>
            <person name="Kohler A."/>
            <person name="Sanchez-Garcia M."/>
            <person name="Morin E."/>
            <person name="Andreopoulos B."/>
            <person name="Barry K.W."/>
            <person name="Bonito G."/>
            <person name="Buee M."/>
            <person name="Carver A."/>
            <person name="Chen C."/>
            <person name="Cichocki N."/>
            <person name="Clum A."/>
            <person name="Culley D."/>
            <person name="Crous P.W."/>
            <person name="Fauchery L."/>
            <person name="Girlanda M."/>
            <person name="Hayes R.D."/>
            <person name="Keri Z."/>
            <person name="LaButti K."/>
            <person name="Lipzen A."/>
            <person name="Lombard V."/>
            <person name="Magnuson J."/>
            <person name="Maillard F."/>
            <person name="Murat C."/>
            <person name="Nolan M."/>
            <person name="Ohm R.A."/>
            <person name="Pangilinan J."/>
            <person name="Pereira M.F."/>
            <person name="Perotto S."/>
            <person name="Peter M."/>
            <person name="Pfister S."/>
            <person name="Riley R."/>
            <person name="Sitrit Y."/>
            <person name="Stielow J.B."/>
            <person name="Szollosi G."/>
            <person name="Zifcakova L."/>
            <person name="Stursova M."/>
            <person name="Spatafora J.W."/>
            <person name="Tedersoo L."/>
            <person name="Vaario L.M."/>
            <person name="Yamada A."/>
            <person name="Yan M."/>
            <person name="Wang P."/>
            <person name="Xu J."/>
            <person name="Bruns T."/>
            <person name="Baldrian P."/>
            <person name="Vilgalys R."/>
            <person name="Dunand C."/>
            <person name="Henrissat B."/>
            <person name="Grigoriev I.V."/>
            <person name="Hibbett D."/>
            <person name="Nagy L.G."/>
            <person name="Martin F.M."/>
        </authorList>
    </citation>
    <scope>NUCLEOTIDE SEQUENCE</scope>
    <source>
        <strain evidence="4">BED1</strain>
    </source>
</reference>
<keyword evidence="1" id="KW-0347">Helicase</keyword>
<keyword evidence="2" id="KW-1133">Transmembrane helix</keyword>